<dbReference type="InterPro" id="IPR023213">
    <property type="entry name" value="CAT-like_dom_sf"/>
</dbReference>
<organism evidence="5">
    <name type="scientific">Sorangium cellulosum</name>
    <name type="common">Polyangium cellulosum</name>
    <dbReference type="NCBI Taxonomy" id="56"/>
    <lineage>
        <taxon>Bacteria</taxon>
        <taxon>Pseudomonadati</taxon>
        <taxon>Myxococcota</taxon>
        <taxon>Polyangia</taxon>
        <taxon>Polyangiales</taxon>
        <taxon>Polyangiaceae</taxon>
        <taxon>Sorangium</taxon>
    </lineage>
</organism>
<dbReference type="InterPro" id="IPR025110">
    <property type="entry name" value="AMP-bd_C"/>
</dbReference>
<dbReference type="InterPro" id="IPR036736">
    <property type="entry name" value="ACP-like_sf"/>
</dbReference>
<dbReference type="NCBIfam" id="TIGR01733">
    <property type="entry name" value="AA-adenyl-dom"/>
    <property type="match status" value="1"/>
</dbReference>
<dbReference type="Gene3D" id="3.30.300.30">
    <property type="match status" value="1"/>
</dbReference>
<dbReference type="CDD" id="cd19531">
    <property type="entry name" value="LCL_NRPS-like"/>
    <property type="match status" value="1"/>
</dbReference>
<dbReference type="GO" id="GO:0044550">
    <property type="term" value="P:secondary metabolite biosynthetic process"/>
    <property type="evidence" value="ECO:0007669"/>
    <property type="project" value="TreeGrafter"/>
</dbReference>
<dbReference type="GO" id="GO:0008233">
    <property type="term" value="F:peptidase activity"/>
    <property type="evidence" value="ECO:0007669"/>
    <property type="project" value="UniProtKB-KW"/>
</dbReference>
<dbReference type="Gene3D" id="3.40.50.980">
    <property type="match status" value="2"/>
</dbReference>
<name>A0A3S7UZQ2_SORCE</name>
<dbReference type="Pfam" id="PF00668">
    <property type="entry name" value="Condensation"/>
    <property type="match status" value="2"/>
</dbReference>
<dbReference type="InterPro" id="IPR009081">
    <property type="entry name" value="PP-bd_ACP"/>
</dbReference>
<dbReference type="Gene3D" id="3.30.559.30">
    <property type="entry name" value="Nonribosomal peptide synthetase, condensation domain"/>
    <property type="match status" value="2"/>
</dbReference>
<feature type="domain" description="Carrier" evidence="4">
    <location>
        <begin position="1046"/>
        <end position="1120"/>
    </location>
</feature>
<dbReference type="PROSITE" id="PS50075">
    <property type="entry name" value="CARRIER"/>
    <property type="match status" value="1"/>
</dbReference>
<dbReference type="SMART" id="SM00823">
    <property type="entry name" value="PKS_PP"/>
    <property type="match status" value="1"/>
</dbReference>
<evidence type="ECO:0000256" key="1">
    <source>
        <dbReference type="ARBA" id="ARBA00001957"/>
    </source>
</evidence>
<keyword evidence="3" id="KW-0597">Phosphoprotein</keyword>
<dbReference type="InterPro" id="IPR020806">
    <property type="entry name" value="PKS_PP-bd"/>
</dbReference>
<accession>A0A3S7UZQ2</accession>
<dbReference type="FunFam" id="1.10.1200.10:FF:000005">
    <property type="entry name" value="Nonribosomal peptide synthetase 1"/>
    <property type="match status" value="1"/>
</dbReference>
<dbReference type="InterPro" id="IPR010071">
    <property type="entry name" value="AA_adenyl_dom"/>
</dbReference>
<dbReference type="GO" id="GO:0005737">
    <property type="term" value="C:cytoplasm"/>
    <property type="evidence" value="ECO:0007669"/>
    <property type="project" value="TreeGrafter"/>
</dbReference>
<dbReference type="SUPFAM" id="SSF52777">
    <property type="entry name" value="CoA-dependent acyltransferases"/>
    <property type="match status" value="4"/>
</dbReference>
<proteinExistence type="predicted"/>
<dbReference type="InterPro" id="IPR020845">
    <property type="entry name" value="AMP-binding_CS"/>
</dbReference>
<dbReference type="GO" id="GO:0043041">
    <property type="term" value="P:amino acid activation for nonribosomal peptide biosynthetic process"/>
    <property type="evidence" value="ECO:0007669"/>
    <property type="project" value="TreeGrafter"/>
</dbReference>
<keyword evidence="5" id="KW-0645">Protease</keyword>
<dbReference type="EMBL" id="MH908919">
    <property type="protein sequence ID" value="AYM54219.1"/>
    <property type="molecule type" value="Genomic_DNA"/>
</dbReference>
<dbReference type="SUPFAM" id="SSF47336">
    <property type="entry name" value="ACP-like"/>
    <property type="match status" value="1"/>
</dbReference>
<dbReference type="GO" id="GO:0006508">
    <property type="term" value="P:proteolysis"/>
    <property type="evidence" value="ECO:0007669"/>
    <property type="project" value="UniProtKB-KW"/>
</dbReference>
<protein>
    <submittedName>
        <fullName evidence="5">Protease do</fullName>
    </submittedName>
</protein>
<dbReference type="Gene3D" id="3.30.559.10">
    <property type="entry name" value="Chloramphenicol acetyltransferase-like domain"/>
    <property type="match status" value="2"/>
</dbReference>
<dbReference type="GO" id="GO:0031177">
    <property type="term" value="F:phosphopantetheine binding"/>
    <property type="evidence" value="ECO:0007669"/>
    <property type="project" value="InterPro"/>
</dbReference>
<dbReference type="CDD" id="cd05930">
    <property type="entry name" value="A_NRPS"/>
    <property type="match status" value="1"/>
</dbReference>
<keyword evidence="5" id="KW-0378">Hydrolase</keyword>
<keyword evidence="2" id="KW-0596">Phosphopantetheine</keyword>
<dbReference type="SUPFAM" id="SSF56801">
    <property type="entry name" value="Acetyl-CoA synthetase-like"/>
    <property type="match status" value="1"/>
</dbReference>
<dbReference type="Pfam" id="PF00501">
    <property type="entry name" value="AMP-binding"/>
    <property type="match status" value="1"/>
</dbReference>
<dbReference type="InterPro" id="IPR001242">
    <property type="entry name" value="Condensation_dom"/>
</dbReference>
<dbReference type="InterPro" id="IPR045851">
    <property type="entry name" value="AMP-bd_C_sf"/>
</dbReference>
<evidence type="ECO:0000256" key="2">
    <source>
        <dbReference type="ARBA" id="ARBA00022450"/>
    </source>
</evidence>
<dbReference type="Gene3D" id="2.30.38.10">
    <property type="entry name" value="Luciferase, Domain 3"/>
    <property type="match status" value="1"/>
</dbReference>
<dbReference type="InterPro" id="IPR006162">
    <property type="entry name" value="Ppantetheine_attach_site"/>
</dbReference>
<dbReference type="InterPro" id="IPR000873">
    <property type="entry name" value="AMP-dep_synth/lig_dom"/>
</dbReference>
<sequence>MDADLKARIAKLSPEKRAELLRRLGQREAEQPVATWRELVRGPGAGDPSSPRPVAHGQRRMWFLHQMDPDKGHYTNAIALWIDGDLDHARFRSVIDALVARQAMLRTVFCQQGDDILQIVLPELRVEVPIRDLSAAPAHERLARSDALARAQRSVTFDLERGPLIRFELHRLGADRHRLTLVYHHIIADTWSLELFMREFVQAYLSGPSALAPLRFSYADFAEWQRRPEVEAEYQKQLAYWVSRLRDHAAEDTPIELPADRPRAAEQSFRGGTLVFEVPSETASRLRALASSLGVSSFAVALSAFRILLARYGAGGGATAIGVPVSGRGHSTVRDIFGFFVNTVVLLGAVDEDASVRSNVLRESEGALAALEHQDVPFERVVEALNPRRSLSQAPLFQVMFSYENVPEEKRRTGGLSFRAEKIDGGTSIFDLVLSVHDAANGLSGDLSYAADLFDASTAELIVQHYLTVLSALVADPSRPVREVSHVSESERRRLTATMNGRKYPVPDAPFVDRIFSFAERSPRACALVHGSTRTDYGTLLALVEELAAGLRAAGLEPEDRVALMLPRGLDLLASLLATHRAGGAFVAIDPGLPALRRERLLELSGARFCISLAGGPGVAPNGAPALDPRPLAGRTRFFTCDELRARGADRSPGRGGASGARPASSPRGLAYVLFTSGSTGEPKGAMVEHGGMVNHLLAKIDDLGIAEGDAVAQTAGLSFDIFVWQLLAALGAGGTTVVYDDDVVRDPDAQLRALAEDRVTIFQIVPSYLGALLDAIDGLESPPALSLRVVSVTGEAVQPRLCARFLARFPEVRLLNAYGPTECSDDITHHWIVPEDTRGLRIPIGRPIHNATLYVVDDRMRLSGIGVPGELLAGGLPVGRGYIGDPDRTGSSFVSDPFAPEPGARVYRTGDVARIRPDGIIEFLGRRDHQVKLRGHRIELGEIDAVLCSLPEVREAATVLVKPERGQPRLVSFVVPSDTAGRAPDAGAALRPQLAQRLTAAMVPGHIVSVDALPLTRSGKVDRNELERRGLGIDPMSPGAATVEEPRTSREVAVQEVFSAVLGVQAVGRADNFFDLGGDSISSLQVVARLRQRGFRITARNIFQHQTVAALAAHLEEAERRSSAAVHAGEVPLSPLQQRFFATPGEGLDHWNLGVRVQLARAIELRDLAAASEILLRAHPMLRARFEPSAGGFQQTIEEHGSAAVLGVPAASAGGVERLCREISLVGPKLALGLVEGHPDEVLVVAHHLVTDAVSLQILVEDLLSLIEGGREVLPEVTSFPGWLDALHGLAGSPAFAGEEALWAEAVERAFPADEIPVDDQAAQDREGARAHLARSLDRATTQRLLDRLRDVLRIQPLEALVAALAESLSGWMPRERITIALEGHGRDELDDRVDLSRSVGWFTAVYPVTLQITGERAQRIRAAKQAVRAVTRGGAGFTAFEAAGMRRGRGLSRLGVTLNYLGDLDRNAGNHALLRSVEPLIAGLRAPERGRMELLDVAGYLSGGQLHVVIGHGARHHPSTIRRILDRMFDELERFMDEDALQGANVVIASDFSATALSEDDLAALREHLELVT</sequence>
<dbReference type="PROSITE" id="PS00012">
    <property type="entry name" value="PHOSPHOPANTETHEINE"/>
    <property type="match status" value="1"/>
</dbReference>
<reference evidence="5" key="1">
    <citation type="journal article" date="2018" name="J. Ind. Microbiol. Biotechnol.">
        <title>Genome mining reveals uncommon alkylpyrones as type III PKS products from myxobacteria.</title>
        <authorList>
            <person name="Hug J.J."/>
            <person name="Panter F."/>
            <person name="Krug D."/>
            <person name="Muller R."/>
        </authorList>
    </citation>
    <scope>NUCLEOTIDE SEQUENCE</scope>
    <source>
        <strain evidence="5">So ce1525</strain>
    </source>
</reference>
<dbReference type="PROSITE" id="PS00455">
    <property type="entry name" value="AMP_BINDING"/>
    <property type="match status" value="1"/>
</dbReference>
<comment type="cofactor">
    <cofactor evidence="1">
        <name>pantetheine 4'-phosphate</name>
        <dbReference type="ChEBI" id="CHEBI:47942"/>
    </cofactor>
</comment>
<dbReference type="PANTHER" id="PTHR45527">
    <property type="entry name" value="NONRIBOSOMAL PEPTIDE SYNTHETASE"/>
    <property type="match status" value="1"/>
</dbReference>
<evidence type="ECO:0000256" key="3">
    <source>
        <dbReference type="ARBA" id="ARBA00022553"/>
    </source>
</evidence>
<dbReference type="Pfam" id="PF00550">
    <property type="entry name" value="PP-binding"/>
    <property type="match status" value="1"/>
</dbReference>
<dbReference type="Gene3D" id="1.10.1200.10">
    <property type="entry name" value="ACP-like"/>
    <property type="match status" value="1"/>
</dbReference>
<dbReference type="PANTHER" id="PTHR45527:SF1">
    <property type="entry name" value="FATTY ACID SYNTHASE"/>
    <property type="match status" value="1"/>
</dbReference>
<dbReference type="Pfam" id="PF13193">
    <property type="entry name" value="AMP-binding_C"/>
    <property type="match status" value="1"/>
</dbReference>
<evidence type="ECO:0000313" key="5">
    <source>
        <dbReference type="EMBL" id="AYM54219.1"/>
    </source>
</evidence>
<evidence type="ECO:0000259" key="4">
    <source>
        <dbReference type="PROSITE" id="PS50075"/>
    </source>
</evidence>